<protein>
    <submittedName>
        <fullName evidence="1">Uncharacterized protein</fullName>
    </submittedName>
</protein>
<accession>A0A2T0KQ67</accession>
<keyword evidence="2" id="KW-1185">Reference proteome</keyword>
<evidence type="ECO:0000313" key="2">
    <source>
        <dbReference type="Proteomes" id="UP000239415"/>
    </source>
</evidence>
<dbReference type="EMBL" id="PVMZ01000001">
    <property type="protein sequence ID" value="PRX25715.1"/>
    <property type="molecule type" value="Genomic_DNA"/>
</dbReference>
<dbReference type="Proteomes" id="UP000239415">
    <property type="component" value="Unassembled WGS sequence"/>
</dbReference>
<name>A0A2T0KQ67_9ACTN</name>
<evidence type="ECO:0000313" key="1">
    <source>
        <dbReference type="EMBL" id="PRX25715.1"/>
    </source>
</evidence>
<dbReference type="AlphaFoldDB" id="A0A2T0KQ67"/>
<organism evidence="1 2">
    <name type="scientific">Actinoplanes italicus</name>
    <dbReference type="NCBI Taxonomy" id="113567"/>
    <lineage>
        <taxon>Bacteria</taxon>
        <taxon>Bacillati</taxon>
        <taxon>Actinomycetota</taxon>
        <taxon>Actinomycetes</taxon>
        <taxon>Micromonosporales</taxon>
        <taxon>Micromonosporaceae</taxon>
        <taxon>Actinoplanes</taxon>
    </lineage>
</organism>
<gene>
    <name evidence="1" type="ORF">CLV67_101434</name>
</gene>
<proteinExistence type="predicted"/>
<reference evidence="1 2" key="1">
    <citation type="submission" date="2018-03" db="EMBL/GenBank/DDBJ databases">
        <title>Genomic Encyclopedia of Archaeal and Bacterial Type Strains, Phase II (KMG-II): from individual species to whole genera.</title>
        <authorList>
            <person name="Goeker M."/>
        </authorList>
    </citation>
    <scope>NUCLEOTIDE SEQUENCE [LARGE SCALE GENOMIC DNA]</scope>
    <source>
        <strain evidence="1 2">DSM 43146</strain>
    </source>
</reference>
<comment type="caution">
    <text evidence="1">The sequence shown here is derived from an EMBL/GenBank/DDBJ whole genome shotgun (WGS) entry which is preliminary data.</text>
</comment>
<dbReference type="RefSeq" id="WP_106315419.1">
    <property type="nucleotide sequence ID" value="NZ_BOMO01000023.1"/>
</dbReference>
<sequence length="109" mass="12571">MSPIYHHNDEERAAWDLAETLLQQARAMMREAETALDMWRTGKEMNRLRCARRGISTTDAEIRWSASANAKNHLTNNNFHVGLATMYYNAATANYARALYLHTRDDARL</sequence>
<dbReference type="OrthoDB" id="3295151at2"/>